<dbReference type="Proteomes" id="UP000752696">
    <property type="component" value="Unassembled WGS sequence"/>
</dbReference>
<feature type="non-terminal residue" evidence="3">
    <location>
        <position position="121"/>
    </location>
</feature>
<keyword evidence="2" id="KW-0812">Transmembrane</keyword>
<keyword evidence="2" id="KW-1133">Transmembrane helix</keyword>
<gene>
    <name evidence="3" type="ORF">MHI_LOCUS763665</name>
</gene>
<sequence length="121" mass="13149">MGFLAVEALCDCNGTSGAPPQPVGCYISARDILPSCKPILKATARGRCGIRRMIISTFLLLVILIALYCLSISCERVRTFGRSLRNQIQSPARNRPQISPPPAAEELREDAEEPPPVNAQT</sequence>
<evidence type="ECO:0000256" key="1">
    <source>
        <dbReference type="SAM" id="MobiDB-lite"/>
    </source>
</evidence>
<dbReference type="EMBL" id="CAJDYZ010010369">
    <property type="protein sequence ID" value="CAD1477933.1"/>
    <property type="molecule type" value="Genomic_DNA"/>
</dbReference>
<dbReference type="AlphaFoldDB" id="A0A6V7HC11"/>
<evidence type="ECO:0000313" key="4">
    <source>
        <dbReference type="Proteomes" id="UP000752696"/>
    </source>
</evidence>
<accession>A0A6V7HC11</accession>
<organism evidence="3 4">
    <name type="scientific">Heterotrigona itama</name>
    <dbReference type="NCBI Taxonomy" id="395501"/>
    <lineage>
        <taxon>Eukaryota</taxon>
        <taxon>Metazoa</taxon>
        <taxon>Ecdysozoa</taxon>
        <taxon>Arthropoda</taxon>
        <taxon>Hexapoda</taxon>
        <taxon>Insecta</taxon>
        <taxon>Pterygota</taxon>
        <taxon>Neoptera</taxon>
        <taxon>Endopterygota</taxon>
        <taxon>Hymenoptera</taxon>
        <taxon>Apocrita</taxon>
        <taxon>Aculeata</taxon>
        <taxon>Apoidea</taxon>
        <taxon>Anthophila</taxon>
        <taxon>Apidae</taxon>
        <taxon>Heterotrigona</taxon>
    </lineage>
</organism>
<reference evidence="3" key="1">
    <citation type="submission" date="2020-07" db="EMBL/GenBank/DDBJ databases">
        <authorList>
            <person name="Nazaruddin N."/>
        </authorList>
    </citation>
    <scope>NUCLEOTIDE SEQUENCE</scope>
</reference>
<keyword evidence="4" id="KW-1185">Reference proteome</keyword>
<comment type="caution">
    <text evidence="3">The sequence shown here is derived from an EMBL/GenBank/DDBJ whole genome shotgun (WGS) entry which is preliminary data.</text>
</comment>
<dbReference type="OrthoDB" id="7614210at2759"/>
<proteinExistence type="predicted"/>
<evidence type="ECO:0000313" key="3">
    <source>
        <dbReference type="EMBL" id="CAD1477933.1"/>
    </source>
</evidence>
<protein>
    <submittedName>
        <fullName evidence="3">Uncharacterized protein</fullName>
    </submittedName>
</protein>
<feature type="region of interest" description="Disordered" evidence="1">
    <location>
        <begin position="85"/>
        <end position="121"/>
    </location>
</feature>
<keyword evidence="2" id="KW-0472">Membrane</keyword>
<name>A0A6V7HC11_9HYME</name>
<evidence type="ECO:0000256" key="2">
    <source>
        <dbReference type="SAM" id="Phobius"/>
    </source>
</evidence>
<feature type="transmembrane region" description="Helical" evidence="2">
    <location>
        <begin position="53"/>
        <end position="73"/>
    </location>
</feature>